<evidence type="ECO:0000313" key="1">
    <source>
        <dbReference type="EMBL" id="CAB4879069.1"/>
    </source>
</evidence>
<name>A0A6J7EF22_9ZZZZ</name>
<dbReference type="AlphaFoldDB" id="A0A6J7EF22"/>
<accession>A0A6J7EF22</accession>
<sequence>MILGPTTVFSDPLIVTLKACGDLFGVIKLFFSEQACLNALGQGHFLFSIKQRNLADQFEVVLDWVSRSASDLNGLHRFIGLVLAREHETVIICVLDFALGFLQFFNIAAFSLYGFDHGLGGNGQRFNDDSFEFRVFKVLRIKIAGHI</sequence>
<protein>
    <submittedName>
        <fullName evidence="1">Unannotated protein</fullName>
    </submittedName>
</protein>
<reference evidence="1" key="1">
    <citation type="submission" date="2020-05" db="EMBL/GenBank/DDBJ databases">
        <authorList>
            <person name="Chiriac C."/>
            <person name="Salcher M."/>
            <person name="Ghai R."/>
            <person name="Kavagutti S V."/>
        </authorList>
    </citation>
    <scope>NUCLEOTIDE SEQUENCE</scope>
</reference>
<dbReference type="EMBL" id="CAFBLM010000070">
    <property type="protein sequence ID" value="CAB4879069.1"/>
    <property type="molecule type" value="Genomic_DNA"/>
</dbReference>
<proteinExistence type="predicted"/>
<gene>
    <name evidence="1" type="ORF">UFOPK3401_01278</name>
</gene>
<organism evidence="1">
    <name type="scientific">freshwater metagenome</name>
    <dbReference type="NCBI Taxonomy" id="449393"/>
    <lineage>
        <taxon>unclassified sequences</taxon>
        <taxon>metagenomes</taxon>
        <taxon>ecological metagenomes</taxon>
    </lineage>
</organism>